<evidence type="ECO:0000313" key="2">
    <source>
        <dbReference type="Proteomes" id="UP000272942"/>
    </source>
</evidence>
<reference evidence="3" key="1">
    <citation type="submission" date="2016-06" db="UniProtKB">
        <authorList>
            <consortium name="WormBaseParasite"/>
        </authorList>
    </citation>
    <scope>IDENTIFICATION</scope>
</reference>
<organism evidence="3">
    <name type="scientific">Echinostoma caproni</name>
    <dbReference type="NCBI Taxonomy" id="27848"/>
    <lineage>
        <taxon>Eukaryota</taxon>
        <taxon>Metazoa</taxon>
        <taxon>Spiralia</taxon>
        <taxon>Lophotrochozoa</taxon>
        <taxon>Platyhelminthes</taxon>
        <taxon>Trematoda</taxon>
        <taxon>Digenea</taxon>
        <taxon>Plagiorchiida</taxon>
        <taxon>Echinostomata</taxon>
        <taxon>Echinostomatoidea</taxon>
        <taxon>Echinostomatidae</taxon>
        <taxon>Echinostoma</taxon>
    </lineage>
</organism>
<evidence type="ECO:0000313" key="3">
    <source>
        <dbReference type="WBParaSite" id="ECPE_0000054701-mRNA-1"/>
    </source>
</evidence>
<reference evidence="1 2" key="2">
    <citation type="submission" date="2018-11" db="EMBL/GenBank/DDBJ databases">
        <authorList>
            <consortium name="Pathogen Informatics"/>
        </authorList>
    </citation>
    <scope>NUCLEOTIDE SEQUENCE [LARGE SCALE GENOMIC DNA]</scope>
    <source>
        <strain evidence="1 2">Egypt</strain>
    </source>
</reference>
<dbReference type="AlphaFoldDB" id="A0A183A0R2"/>
<keyword evidence="2" id="KW-1185">Reference proteome</keyword>
<dbReference type="OrthoDB" id="6250588at2759"/>
<dbReference type="Proteomes" id="UP000272942">
    <property type="component" value="Unassembled WGS sequence"/>
</dbReference>
<accession>A0A183A0R2</accession>
<dbReference type="EMBL" id="UZAN01001896">
    <property type="protein sequence ID" value="VDP23976.1"/>
    <property type="molecule type" value="Genomic_DNA"/>
</dbReference>
<gene>
    <name evidence="1" type="ORF">ECPE_LOCUS547</name>
</gene>
<sequence>MLIRLQKYNYELRYEQGKRMFVVDTLSRATLPDTEQEQNLESMIGDDAARAVSHTKCYSIVYLNCSAHDIEDYFERFEIGWLTVTVTRSKPNEEKKSAFFLKAAG</sequence>
<proteinExistence type="predicted"/>
<name>A0A183A0R2_9TREM</name>
<evidence type="ECO:0000313" key="1">
    <source>
        <dbReference type="EMBL" id="VDP23976.1"/>
    </source>
</evidence>
<dbReference type="WBParaSite" id="ECPE_0000054701-mRNA-1">
    <property type="protein sequence ID" value="ECPE_0000054701-mRNA-1"/>
    <property type="gene ID" value="ECPE_0000054701"/>
</dbReference>
<protein>
    <submittedName>
        <fullName evidence="3">Phage protein</fullName>
    </submittedName>
</protein>